<evidence type="ECO:0000256" key="1">
    <source>
        <dbReference type="ARBA" id="ARBA00022722"/>
    </source>
</evidence>
<dbReference type="InterPro" id="IPR008918">
    <property type="entry name" value="HhH2"/>
</dbReference>
<dbReference type="InterPro" id="IPR002421">
    <property type="entry name" value="5-3_exonuclease"/>
</dbReference>
<dbReference type="InterPro" id="IPR036279">
    <property type="entry name" value="5-3_exonuclease_C_sf"/>
</dbReference>
<dbReference type="HOGENOM" id="CLU_004675_1_5_9"/>
<dbReference type="PANTHER" id="PTHR42646:SF2">
    <property type="entry name" value="5'-3' EXONUCLEASE FAMILY PROTEIN"/>
    <property type="match status" value="1"/>
</dbReference>
<dbReference type="InterPro" id="IPR029060">
    <property type="entry name" value="PIN-like_dom_sf"/>
</dbReference>
<evidence type="ECO:0000313" key="8">
    <source>
        <dbReference type="Proteomes" id="UP000027142"/>
    </source>
</evidence>
<dbReference type="InterPro" id="IPR020045">
    <property type="entry name" value="DNA_polI_H3TH"/>
</dbReference>
<dbReference type="PATRIC" id="fig|1246626.3.peg.1639"/>
<organism evidence="7 8">
    <name type="scientific">Shouchella lehensis G1</name>
    <dbReference type="NCBI Taxonomy" id="1246626"/>
    <lineage>
        <taxon>Bacteria</taxon>
        <taxon>Bacillati</taxon>
        <taxon>Bacillota</taxon>
        <taxon>Bacilli</taxon>
        <taxon>Bacillales</taxon>
        <taxon>Bacillaceae</taxon>
        <taxon>Shouchella</taxon>
    </lineage>
</organism>
<gene>
    <name evidence="7" type="ORF">BleG1_1649</name>
</gene>
<dbReference type="RefSeq" id="WP_051667494.1">
    <property type="nucleotide sequence ID" value="NZ_CP003923.1"/>
</dbReference>
<dbReference type="AlphaFoldDB" id="A0A060LVH7"/>
<dbReference type="PANTHER" id="PTHR42646">
    <property type="entry name" value="FLAP ENDONUCLEASE XNI"/>
    <property type="match status" value="1"/>
</dbReference>
<evidence type="ECO:0000259" key="6">
    <source>
        <dbReference type="SMART" id="SM00475"/>
    </source>
</evidence>
<dbReference type="Proteomes" id="UP000027142">
    <property type="component" value="Chromosome"/>
</dbReference>
<dbReference type="GO" id="GO:0008409">
    <property type="term" value="F:5'-3' exonuclease activity"/>
    <property type="evidence" value="ECO:0007669"/>
    <property type="project" value="InterPro"/>
</dbReference>
<dbReference type="SUPFAM" id="SSF88723">
    <property type="entry name" value="PIN domain-like"/>
    <property type="match status" value="1"/>
</dbReference>
<dbReference type="GO" id="GO:0033567">
    <property type="term" value="P:DNA replication, Okazaki fragment processing"/>
    <property type="evidence" value="ECO:0007669"/>
    <property type="project" value="InterPro"/>
</dbReference>
<dbReference type="Gene3D" id="3.40.50.1010">
    <property type="entry name" value="5'-nuclease"/>
    <property type="match status" value="1"/>
</dbReference>
<comment type="function">
    <text evidence="4">5'-3' exonuclease acting preferentially on double-stranded DNA.</text>
</comment>
<keyword evidence="2" id="KW-0378">Hydrolase</keyword>
<evidence type="ECO:0000256" key="2">
    <source>
        <dbReference type="ARBA" id="ARBA00022801"/>
    </source>
</evidence>
<dbReference type="InterPro" id="IPR020046">
    <property type="entry name" value="5-3_exonucl_a-hlix_arch_N"/>
</dbReference>
<dbReference type="SMART" id="SM00279">
    <property type="entry name" value="HhH2"/>
    <property type="match status" value="1"/>
</dbReference>
<dbReference type="KEGG" id="ble:BleG1_1649"/>
<dbReference type="STRING" id="1246626.BleG1_1649"/>
<dbReference type="SMART" id="SM00475">
    <property type="entry name" value="53EXOc"/>
    <property type="match status" value="1"/>
</dbReference>
<keyword evidence="3" id="KW-0238">DNA-binding</keyword>
<dbReference type="FunFam" id="1.10.150.20:FF:000003">
    <property type="entry name" value="DNA polymerase I"/>
    <property type="match status" value="1"/>
</dbReference>
<keyword evidence="8" id="KW-1185">Reference proteome</keyword>
<dbReference type="eggNOG" id="COG0258">
    <property type="taxonomic scope" value="Bacteria"/>
</dbReference>
<reference evidence="7 8" key="1">
    <citation type="journal article" date="2014" name="Gene">
        <title>A comparative genomic analysis of the alkalitolerant soil bacterium Bacillus lehensis G1.</title>
        <authorList>
            <person name="Noor Y.M."/>
            <person name="Samsulrizal N.H."/>
            <person name="Jema'on N.A."/>
            <person name="Low K.O."/>
            <person name="Ramli A.N."/>
            <person name="Alias N.I."/>
            <person name="Damis S.I."/>
            <person name="Fuzi S.F."/>
            <person name="Isa M.N."/>
            <person name="Murad A.M."/>
            <person name="Raih M.F."/>
            <person name="Bakar F.D."/>
            <person name="Najimudin N."/>
            <person name="Mahadi N.M."/>
            <person name="Illias R.M."/>
        </authorList>
    </citation>
    <scope>NUCLEOTIDE SEQUENCE [LARGE SCALE GENOMIC DNA]</scope>
    <source>
        <strain evidence="7 8">G1</strain>
    </source>
</reference>
<dbReference type="GO" id="GO:0003677">
    <property type="term" value="F:DNA binding"/>
    <property type="evidence" value="ECO:0007669"/>
    <property type="project" value="UniProtKB-KW"/>
</dbReference>
<dbReference type="CDD" id="cd09859">
    <property type="entry name" value="PIN_53EXO"/>
    <property type="match status" value="1"/>
</dbReference>
<sequence>MTEKCLLIIDGFNLLSRAYFATSYNRPVESLEKNENGIPVNGMNVFLRKLHSLLSQYNATHCVVTWDIPREETFRRQLYPPYKQTRNELPEPLIQQYELVKKELDSLSIAQLTLSPYEADDLMGSISKKWTEEAPQAPAYIYSNDKDLFQLIDKQVSQIIAAKKQDIVMDYERFIQTYEVRPEQWVDVKALLGDSSDNIPGCPGVGEKTALPLIQAYTTLELLFHQLDDLDPRFNRVKKKLATGKEMTLLSKELSAIKCDIESLPAISSFERSKVSLL</sequence>
<evidence type="ECO:0000256" key="4">
    <source>
        <dbReference type="ARBA" id="ARBA00049957"/>
    </source>
</evidence>
<dbReference type="OrthoDB" id="9806424at2"/>
<evidence type="ECO:0000256" key="3">
    <source>
        <dbReference type="ARBA" id="ARBA00023125"/>
    </source>
</evidence>
<evidence type="ECO:0000313" key="7">
    <source>
        <dbReference type="EMBL" id="AIC94227.1"/>
    </source>
</evidence>
<dbReference type="Gene3D" id="1.10.150.20">
    <property type="entry name" value="5' to 3' exonuclease, C-terminal subdomain"/>
    <property type="match status" value="1"/>
</dbReference>
<feature type="domain" description="5'-3' exonuclease" evidence="6">
    <location>
        <begin position="3"/>
        <end position="273"/>
    </location>
</feature>
<protein>
    <recommendedName>
        <fullName evidence="5">5'-3' exonuclease</fullName>
    </recommendedName>
</protein>
<dbReference type="Pfam" id="PF02739">
    <property type="entry name" value="5_3_exonuc_N"/>
    <property type="match status" value="1"/>
</dbReference>
<name>A0A060LVH7_9BACI</name>
<dbReference type="CDD" id="cd09898">
    <property type="entry name" value="H3TH_53EXO"/>
    <property type="match status" value="1"/>
</dbReference>
<dbReference type="InterPro" id="IPR038969">
    <property type="entry name" value="FEN"/>
</dbReference>
<dbReference type="SUPFAM" id="SSF47807">
    <property type="entry name" value="5' to 3' exonuclease, C-terminal subdomain"/>
    <property type="match status" value="1"/>
</dbReference>
<dbReference type="Pfam" id="PF01367">
    <property type="entry name" value="5_3_exonuc"/>
    <property type="match status" value="1"/>
</dbReference>
<proteinExistence type="predicted"/>
<evidence type="ECO:0000256" key="5">
    <source>
        <dbReference type="ARBA" id="ARBA00050026"/>
    </source>
</evidence>
<accession>A0A060LVH7</accession>
<dbReference type="GO" id="GO:0017108">
    <property type="term" value="F:5'-flap endonuclease activity"/>
    <property type="evidence" value="ECO:0007669"/>
    <property type="project" value="InterPro"/>
</dbReference>
<dbReference type="EMBL" id="CP003923">
    <property type="protein sequence ID" value="AIC94227.1"/>
    <property type="molecule type" value="Genomic_DNA"/>
</dbReference>
<keyword evidence="1" id="KW-0540">Nuclease</keyword>